<dbReference type="PANTHER" id="PTHR24292">
    <property type="entry name" value="CYTOCHROME P450"/>
    <property type="match status" value="1"/>
</dbReference>
<feature type="transmembrane region" description="Helical" evidence="16">
    <location>
        <begin position="6"/>
        <end position="26"/>
    </location>
</feature>
<dbReference type="OrthoDB" id="2789670at2759"/>
<dbReference type="GO" id="GO:0020037">
    <property type="term" value="F:heme binding"/>
    <property type="evidence" value="ECO:0007669"/>
    <property type="project" value="InterPro"/>
</dbReference>
<evidence type="ECO:0000256" key="1">
    <source>
        <dbReference type="ARBA" id="ARBA00001971"/>
    </source>
</evidence>
<evidence type="ECO:0000256" key="13">
    <source>
        <dbReference type="ARBA" id="ARBA00023136"/>
    </source>
</evidence>
<organism evidence="17 18">
    <name type="scientific">Drosophila lebanonensis</name>
    <name type="common">Fruit fly</name>
    <name type="synonym">Scaptodrosophila lebanonensis</name>
    <dbReference type="NCBI Taxonomy" id="7225"/>
    <lineage>
        <taxon>Eukaryota</taxon>
        <taxon>Metazoa</taxon>
        <taxon>Ecdysozoa</taxon>
        <taxon>Arthropoda</taxon>
        <taxon>Hexapoda</taxon>
        <taxon>Insecta</taxon>
        <taxon>Pterygota</taxon>
        <taxon>Neoptera</taxon>
        <taxon>Endopterygota</taxon>
        <taxon>Diptera</taxon>
        <taxon>Brachycera</taxon>
        <taxon>Muscomorpha</taxon>
        <taxon>Ephydroidea</taxon>
        <taxon>Drosophilidae</taxon>
        <taxon>Scaptodrosophila</taxon>
    </lineage>
</organism>
<dbReference type="GO" id="GO:0004497">
    <property type="term" value="F:monooxygenase activity"/>
    <property type="evidence" value="ECO:0007669"/>
    <property type="project" value="UniProtKB-KW"/>
</dbReference>
<dbReference type="CDD" id="cd11056">
    <property type="entry name" value="CYP6-like"/>
    <property type="match status" value="1"/>
</dbReference>
<name>A0A6J2UHG8_DROLE</name>
<keyword evidence="17" id="KW-1185">Reference proteome</keyword>
<evidence type="ECO:0000313" key="18">
    <source>
        <dbReference type="RefSeq" id="XP_030387575.1"/>
    </source>
</evidence>
<dbReference type="FunFam" id="1.10.630.10:FF:000182">
    <property type="entry name" value="Cytochrome P450 3A4"/>
    <property type="match status" value="1"/>
</dbReference>
<evidence type="ECO:0000313" key="17">
    <source>
        <dbReference type="Proteomes" id="UP000504634"/>
    </source>
</evidence>
<keyword evidence="16" id="KW-1133">Transmembrane helix</keyword>
<gene>
    <name evidence="18" type="primary">LOC115634140</name>
</gene>
<keyword evidence="6 14" id="KW-0349">Heme</keyword>
<dbReference type="SUPFAM" id="SSF48264">
    <property type="entry name" value="Cytochrome P450"/>
    <property type="match status" value="1"/>
</dbReference>
<dbReference type="InterPro" id="IPR036396">
    <property type="entry name" value="Cyt_P450_sf"/>
</dbReference>
<evidence type="ECO:0000256" key="10">
    <source>
        <dbReference type="ARBA" id="ARBA00023002"/>
    </source>
</evidence>
<dbReference type="PROSITE" id="PS00086">
    <property type="entry name" value="CYTOCHROME_P450"/>
    <property type="match status" value="1"/>
</dbReference>
<dbReference type="GO" id="GO:0016705">
    <property type="term" value="F:oxidoreductase activity, acting on paired donors, with incorporation or reduction of molecular oxygen"/>
    <property type="evidence" value="ECO:0007669"/>
    <property type="project" value="InterPro"/>
</dbReference>
<dbReference type="AlphaFoldDB" id="A0A6J2UHG8"/>
<comment type="cofactor">
    <cofactor evidence="1 14">
        <name>heme</name>
        <dbReference type="ChEBI" id="CHEBI:30413"/>
    </cofactor>
</comment>
<dbReference type="GO" id="GO:0005789">
    <property type="term" value="C:endoplasmic reticulum membrane"/>
    <property type="evidence" value="ECO:0007669"/>
    <property type="project" value="UniProtKB-SubCell"/>
</dbReference>
<proteinExistence type="inferred from homology"/>
<protein>
    <submittedName>
        <fullName evidence="18">Probable cytochrome P450 28d1</fullName>
    </submittedName>
</protein>
<keyword evidence="7 14" id="KW-0479">Metal-binding</keyword>
<dbReference type="Gene3D" id="1.10.630.10">
    <property type="entry name" value="Cytochrome P450"/>
    <property type="match status" value="1"/>
</dbReference>
<evidence type="ECO:0000256" key="11">
    <source>
        <dbReference type="ARBA" id="ARBA00023004"/>
    </source>
</evidence>
<reference evidence="18" key="1">
    <citation type="submission" date="2025-08" db="UniProtKB">
        <authorList>
            <consortium name="RefSeq"/>
        </authorList>
    </citation>
    <scope>IDENTIFICATION</scope>
    <source>
        <strain evidence="18">11010-0011.00</strain>
        <tissue evidence="18">Whole body</tissue>
    </source>
</reference>
<evidence type="ECO:0000256" key="16">
    <source>
        <dbReference type="SAM" id="Phobius"/>
    </source>
</evidence>
<evidence type="ECO:0000256" key="15">
    <source>
        <dbReference type="RuleBase" id="RU000461"/>
    </source>
</evidence>
<dbReference type="PANTHER" id="PTHR24292:SF84">
    <property type="entry name" value="CYTOCHROME P450 28A5-RELATED"/>
    <property type="match status" value="1"/>
</dbReference>
<dbReference type="RefSeq" id="XP_030387575.1">
    <property type="nucleotide sequence ID" value="XM_030531715.1"/>
</dbReference>
<evidence type="ECO:0000256" key="8">
    <source>
        <dbReference type="ARBA" id="ARBA00022824"/>
    </source>
</evidence>
<evidence type="ECO:0000256" key="4">
    <source>
        <dbReference type="ARBA" id="ARBA00004406"/>
    </source>
</evidence>
<comment type="subcellular location">
    <subcellularLocation>
        <location evidence="4">Endoplasmic reticulum membrane</location>
        <topology evidence="4">Peripheral membrane protein</topology>
    </subcellularLocation>
    <subcellularLocation>
        <location evidence="3">Microsome membrane</location>
        <topology evidence="3">Peripheral membrane protein</topology>
    </subcellularLocation>
</comment>
<evidence type="ECO:0000256" key="7">
    <source>
        <dbReference type="ARBA" id="ARBA00022723"/>
    </source>
</evidence>
<dbReference type="InterPro" id="IPR002403">
    <property type="entry name" value="Cyt_P450_E_grp-IV"/>
</dbReference>
<accession>A0A6J2UHG8</accession>
<dbReference type="InterPro" id="IPR050476">
    <property type="entry name" value="Insect_CytP450_Detox"/>
</dbReference>
<sequence length="501" mass="57630">MCPIFATLLALAVLAALIYVFLIWNFNYWQKRGIKTAKSSPFVGSFPSIFTQKRNVVYDIDDIYRKYKNTDNIVGVMNTRVPQLMVLTPEYAHQVFVTEFRSFHDNEFGRFTNEKTDKILSNNPFILTGEQWKERRAEITPGLSANRINAVYPVTKSVCHKFVEYINRQRQMASTDGVDAKQLCLSYTTEVVSDCVLGISAQSFTEKPMPLVGMIKRVFEQSFGFILFQTMANFWPPISKFFSVPLFSKEVEEFFFDLMDKCISLRRQSGPRDRLDFLNYILQLQDKKELNVLEVTSHTITFLTDGFETTALVIAHTLLLLGRNPEAQQKLFEEVGTSPLDFEQLSELPFLDACIHETLRIFSPLLVARKLVTEPFDFVNKDGVSVRVLPGDVVIVPVHSLHHDPDFYEQPEEFMPERFLEANGGVRKYRDQGLYFGFGSGPRVCLGMRFALTQTKAALVEVVRHFNIKVNPRTRKDNRLDDTFFMATLKGGIWLDFEQRA</sequence>
<evidence type="ECO:0000256" key="3">
    <source>
        <dbReference type="ARBA" id="ARBA00004174"/>
    </source>
</evidence>
<evidence type="ECO:0000256" key="12">
    <source>
        <dbReference type="ARBA" id="ARBA00023033"/>
    </source>
</evidence>
<dbReference type="Proteomes" id="UP000504634">
    <property type="component" value="Unplaced"/>
</dbReference>
<keyword evidence="10 15" id="KW-0560">Oxidoreductase</keyword>
<dbReference type="PRINTS" id="PR00385">
    <property type="entry name" value="P450"/>
</dbReference>
<dbReference type="InterPro" id="IPR017972">
    <property type="entry name" value="Cyt_P450_CS"/>
</dbReference>
<dbReference type="PRINTS" id="PR00465">
    <property type="entry name" value="EP450IV"/>
</dbReference>
<dbReference type="GO" id="GO:0005506">
    <property type="term" value="F:iron ion binding"/>
    <property type="evidence" value="ECO:0007669"/>
    <property type="project" value="InterPro"/>
</dbReference>
<comment type="function">
    <text evidence="2">May be involved in the metabolism of insect hormones and in the breakdown of synthetic insecticides.</text>
</comment>
<dbReference type="InterPro" id="IPR001128">
    <property type="entry name" value="Cyt_P450"/>
</dbReference>
<keyword evidence="12 15" id="KW-0503">Monooxygenase</keyword>
<dbReference type="Pfam" id="PF00067">
    <property type="entry name" value="p450"/>
    <property type="match status" value="1"/>
</dbReference>
<evidence type="ECO:0000256" key="9">
    <source>
        <dbReference type="ARBA" id="ARBA00022848"/>
    </source>
</evidence>
<keyword evidence="13 16" id="KW-0472">Membrane</keyword>
<comment type="similarity">
    <text evidence="5 15">Belongs to the cytochrome P450 family.</text>
</comment>
<keyword evidence="11 14" id="KW-0408">Iron</keyword>
<keyword evidence="16" id="KW-0812">Transmembrane</keyword>
<feature type="binding site" description="axial binding residue" evidence="14">
    <location>
        <position position="445"/>
    </location>
    <ligand>
        <name>heme</name>
        <dbReference type="ChEBI" id="CHEBI:30413"/>
    </ligand>
    <ligandPart>
        <name>Fe</name>
        <dbReference type="ChEBI" id="CHEBI:18248"/>
    </ligandPart>
</feature>
<dbReference type="GeneID" id="115634140"/>
<keyword evidence="8" id="KW-0256">Endoplasmic reticulum</keyword>
<keyword evidence="9" id="KW-0492">Microsome</keyword>
<evidence type="ECO:0000256" key="2">
    <source>
        <dbReference type="ARBA" id="ARBA00003690"/>
    </source>
</evidence>
<evidence type="ECO:0000256" key="5">
    <source>
        <dbReference type="ARBA" id="ARBA00010617"/>
    </source>
</evidence>
<evidence type="ECO:0000256" key="14">
    <source>
        <dbReference type="PIRSR" id="PIRSR602403-1"/>
    </source>
</evidence>
<evidence type="ECO:0000256" key="6">
    <source>
        <dbReference type="ARBA" id="ARBA00022617"/>
    </source>
</evidence>